<keyword evidence="2" id="KW-0547">Nucleotide-binding</keyword>
<keyword evidence="3" id="KW-0342">GTP-binding</keyword>
<evidence type="ECO:0000256" key="1">
    <source>
        <dbReference type="ARBA" id="ARBA00008535"/>
    </source>
</evidence>
<keyword evidence="4" id="KW-0175">Coiled coil</keyword>
<dbReference type="GO" id="GO:0005525">
    <property type="term" value="F:GTP binding"/>
    <property type="evidence" value="ECO:0007669"/>
    <property type="project" value="UniProtKB-KW"/>
</dbReference>
<feature type="domain" description="AIG1-type G" evidence="6">
    <location>
        <begin position="9"/>
        <end position="220"/>
    </location>
</feature>
<feature type="compositionally biased region" description="Basic and acidic residues" evidence="5">
    <location>
        <begin position="36"/>
        <end position="47"/>
    </location>
</feature>
<dbReference type="PANTHER" id="PTHR10903:SF184">
    <property type="entry name" value="GTP-BINDING PROTEIN A"/>
    <property type="match status" value="1"/>
</dbReference>
<feature type="coiled-coil region" evidence="4">
    <location>
        <begin position="439"/>
        <end position="486"/>
    </location>
</feature>
<dbReference type="InterPro" id="IPR006703">
    <property type="entry name" value="G_AIG1"/>
</dbReference>
<comment type="similarity">
    <text evidence="1">Belongs to the TRAFAC class TrmE-Era-EngA-EngB-Septin-like GTPase superfamily. AIG1/Toc34/Toc159-like paraseptin GTPase family. IAN subfamily.</text>
</comment>
<dbReference type="OrthoDB" id="8954335at2759"/>
<evidence type="ECO:0000313" key="7">
    <source>
        <dbReference type="EnsemblMetazoa" id="BGLB031582-PA"/>
    </source>
</evidence>
<dbReference type="InterPro" id="IPR045058">
    <property type="entry name" value="GIMA/IAN/Toc"/>
</dbReference>
<dbReference type="EnsemblMetazoa" id="BGLB031582-RA">
    <property type="protein sequence ID" value="BGLB031582-PA"/>
    <property type="gene ID" value="BGLB031582"/>
</dbReference>
<evidence type="ECO:0000259" key="6">
    <source>
        <dbReference type="PROSITE" id="PS51720"/>
    </source>
</evidence>
<dbReference type="PROSITE" id="PS51720">
    <property type="entry name" value="G_AIG1"/>
    <property type="match status" value="1"/>
</dbReference>
<reference evidence="7" key="1">
    <citation type="submission" date="2020-05" db="UniProtKB">
        <authorList>
            <consortium name="EnsemblMetazoa"/>
        </authorList>
    </citation>
    <scope>IDENTIFICATION</scope>
    <source>
        <strain evidence="7">BB02</strain>
    </source>
</reference>
<feature type="region of interest" description="Disordered" evidence="5">
    <location>
        <begin position="33"/>
        <end position="54"/>
    </location>
</feature>
<dbReference type="KEGG" id="bgt:106072022"/>
<sequence>MASEESVKDTNYTFIFVGKTGTGKSSLCSRISGSDKFQDSDSGESKTSEPQMAQSNHFGVSVTVVDTAGIMDTSVTSQEANIKSRDDMYKAISLCPPGGKRAIILVLKYLDRFTDADKECVRIVETIFGDECLEKNCIIIMTHGDVFDKRNQKRNLTFENWCQREQGELRTWFEKCKKRILLFRKNDEDLEMNEKQNKNLIQMTDTLDESYTNEKFEVAKRKHKRLRLKSILHNLLTSYNKRLNSIQGEIEKRLYQDQTMEELLALKVEATKIDNDLSVEDDGVFYEAGESSLFHEPKSRAEQILDQVQNRLLNKLNLLLTVPLDKMKRKTENCKNIQEVDKLEEDSDNLFKSFLKYGLVIGKGEVSIDFESNVINLQNNDLRRFQNVIEMINKLKETLIWKRKYLILDQRKKEIRSKLKYHGIGLNSIPNTDFGVDISTKIKKEISELRKTLEKSESMKSLLEEVEELEQKATEKIQKCKKNKRDVILDVVSAVGYGVGLVVGLAGTSARDIARAFGRAVAHINF</sequence>
<dbReference type="Proteomes" id="UP000076420">
    <property type="component" value="Unassembled WGS sequence"/>
</dbReference>
<evidence type="ECO:0000256" key="2">
    <source>
        <dbReference type="ARBA" id="ARBA00022741"/>
    </source>
</evidence>
<name>A0A2C9LIJ3_BIOGL</name>
<dbReference type="VEuPathDB" id="VectorBase:BGLAX_047612"/>
<evidence type="ECO:0000256" key="3">
    <source>
        <dbReference type="ARBA" id="ARBA00023134"/>
    </source>
</evidence>
<dbReference type="Gene3D" id="3.40.50.300">
    <property type="entry name" value="P-loop containing nucleotide triphosphate hydrolases"/>
    <property type="match status" value="1"/>
</dbReference>
<evidence type="ECO:0000256" key="4">
    <source>
        <dbReference type="SAM" id="Coils"/>
    </source>
</evidence>
<proteinExistence type="inferred from homology"/>
<evidence type="ECO:0000256" key="5">
    <source>
        <dbReference type="SAM" id="MobiDB-lite"/>
    </source>
</evidence>
<evidence type="ECO:0000313" key="8">
    <source>
        <dbReference type="Proteomes" id="UP000076420"/>
    </source>
</evidence>
<gene>
    <name evidence="7" type="primary">106072022</name>
</gene>
<organism evidence="7 8">
    <name type="scientific">Biomphalaria glabrata</name>
    <name type="common">Bloodfluke planorb</name>
    <name type="synonym">Freshwater snail</name>
    <dbReference type="NCBI Taxonomy" id="6526"/>
    <lineage>
        <taxon>Eukaryota</taxon>
        <taxon>Metazoa</taxon>
        <taxon>Spiralia</taxon>
        <taxon>Lophotrochozoa</taxon>
        <taxon>Mollusca</taxon>
        <taxon>Gastropoda</taxon>
        <taxon>Heterobranchia</taxon>
        <taxon>Euthyneura</taxon>
        <taxon>Panpulmonata</taxon>
        <taxon>Hygrophila</taxon>
        <taxon>Lymnaeoidea</taxon>
        <taxon>Planorbidae</taxon>
        <taxon>Biomphalaria</taxon>
    </lineage>
</organism>
<accession>A0A2C9LIJ3</accession>
<dbReference type="PANTHER" id="PTHR10903">
    <property type="entry name" value="GTPASE, IMAP FAMILY MEMBER-RELATED"/>
    <property type="match status" value="1"/>
</dbReference>
<dbReference type="InterPro" id="IPR027417">
    <property type="entry name" value="P-loop_NTPase"/>
</dbReference>
<dbReference type="VEuPathDB" id="VectorBase:BGLB031582"/>
<dbReference type="AlphaFoldDB" id="A0A2C9LIJ3"/>
<protein>
    <recommendedName>
        <fullName evidence="6">AIG1-type G domain-containing protein</fullName>
    </recommendedName>
</protein>
<dbReference type="Pfam" id="PF04548">
    <property type="entry name" value="AIG1"/>
    <property type="match status" value="1"/>
</dbReference>
<dbReference type="SUPFAM" id="SSF52540">
    <property type="entry name" value="P-loop containing nucleoside triphosphate hydrolases"/>
    <property type="match status" value="1"/>
</dbReference>